<comment type="caution">
    <text evidence="3">The sequence shown here is derived from an EMBL/GenBank/DDBJ whole genome shotgun (WGS) entry which is preliminary data.</text>
</comment>
<dbReference type="PROSITE" id="PS50268">
    <property type="entry name" value="CADHERIN_2"/>
    <property type="match status" value="1"/>
</dbReference>
<dbReference type="InterPro" id="IPR002126">
    <property type="entry name" value="Cadherin-like_dom"/>
</dbReference>
<dbReference type="InterPro" id="IPR015919">
    <property type="entry name" value="Cadherin-like_sf"/>
</dbReference>
<dbReference type="GO" id="GO:0016020">
    <property type="term" value="C:membrane"/>
    <property type="evidence" value="ECO:0007669"/>
    <property type="project" value="InterPro"/>
</dbReference>
<name>A0AAE1DMV4_9GAST</name>
<dbReference type="AlphaFoldDB" id="A0AAE1DMV4"/>
<protein>
    <recommendedName>
        <fullName evidence="2">Cadherin domain-containing protein</fullName>
    </recommendedName>
</protein>
<dbReference type="CDD" id="cd11304">
    <property type="entry name" value="Cadherin_repeat"/>
    <property type="match status" value="1"/>
</dbReference>
<dbReference type="Proteomes" id="UP001283361">
    <property type="component" value="Unassembled WGS sequence"/>
</dbReference>
<dbReference type="GO" id="GO:0005509">
    <property type="term" value="F:calcium ion binding"/>
    <property type="evidence" value="ECO:0007669"/>
    <property type="project" value="UniProtKB-UniRule"/>
</dbReference>
<evidence type="ECO:0000313" key="4">
    <source>
        <dbReference type="Proteomes" id="UP001283361"/>
    </source>
</evidence>
<evidence type="ECO:0000256" key="1">
    <source>
        <dbReference type="PROSITE-ProRule" id="PRU00043"/>
    </source>
</evidence>
<sequence>MKKAAMDELKLASALDYEDTSLRRPLVLFTVEDGGCTSSTFTYTVSVTNVNEAPVIGPEDNVLDVYEGDIQLDPEWTTTDPDFGDDLTYSITASTPTAANFDIDPRSGIISSIVEYDVDQGAMTATVTLTIECRSVGPACSQTCQTAYSTVSKNTPSMSSASRARCYRATLGPA</sequence>
<proteinExistence type="predicted"/>
<reference evidence="3" key="1">
    <citation type="journal article" date="2023" name="G3 (Bethesda)">
        <title>A reference genome for the long-term kleptoplast-retaining sea slug Elysia crispata morphotype clarki.</title>
        <authorList>
            <person name="Eastman K.E."/>
            <person name="Pendleton A.L."/>
            <person name="Shaikh M.A."/>
            <person name="Suttiyut T."/>
            <person name="Ogas R."/>
            <person name="Tomko P."/>
            <person name="Gavelis G."/>
            <person name="Widhalm J.R."/>
            <person name="Wisecaver J.H."/>
        </authorList>
    </citation>
    <scope>NUCLEOTIDE SEQUENCE</scope>
    <source>
        <strain evidence="3">ECLA1</strain>
    </source>
</reference>
<evidence type="ECO:0000313" key="3">
    <source>
        <dbReference type="EMBL" id="KAK3776596.1"/>
    </source>
</evidence>
<organism evidence="3 4">
    <name type="scientific">Elysia crispata</name>
    <name type="common">lettuce slug</name>
    <dbReference type="NCBI Taxonomy" id="231223"/>
    <lineage>
        <taxon>Eukaryota</taxon>
        <taxon>Metazoa</taxon>
        <taxon>Spiralia</taxon>
        <taxon>Lophotrochozoa</taxon>
        <taxon>Mollusca</taxon>
        <taxon>Gastropoda</taxon>
        <taxon>Heterobranchia</taxon>
        <taxon>Euthyneura</taxon>
        <taxon>Panpulmonata</taxon>
        <taxon>Sacoglossa</taxon>
        <taxon>Placobranchoidea</taxon>
        <taxon>Plakobranchidae</taxon>
        <taxon>Elysia</taxon>
    </lineage>
</organism>
<dbReference type="Gene3D" id="2.60.40.60">
    <property type="entry name" value="Cadherins"/>
    <property type="match status" value="1"/>
</dbReference>
<keyword evidence="1" id="KW-0106">Calcium</keyword>
<dbReference type="EMBL" id="JAWDGP010003196">
    <property type="protein sequence ID" value="KAK3776596.1"/>
    <property type="molecule type" value="Genomic_DNA"/>
</dbReference>
<dbReference type="SUPFAM" id="SSF49313">
    <property type="entry name" value="Cadherin-like"/>
    <property type="match status" value="1"/>
</dbReference>
<accession>A0AAE1DMV4</accession>
<evidence type="ECO:0000259" key="2">
    <source>
        <dbReference type="PROSITE" id="PS50268"/>
    </source>
</evidence>
<feature type="domain" description="Cadherin" evidence="2">
    <location>
        <begin position="77"/>
        <end position="158"/>
    </location>
</feature>
<keyword evidence="4" id="KW-1185">Reference proteome</keyword>
<dbReference type="GO" id="GO:0007156">
    <property type="term" value="P:homophilic cell adhesion via plasma membrane adhesion molecules"/>
    <property type="evidence" value="ECO:0007669"/>
    <property type="project" value="InterPro"/>
</dbReference>
<gene>
    <name evidence="3" type="ORF">RRG08_012715</name>
</gene>